<evidence type="ECO:0000256" key="3">
    <source>
        <dbReference type="ARBA" id="ARBA00022692"/>
    </source>
</evidence>
<keyword evidence="9" id="KW-1185">Reference proteome</keyword>
<feature type="transmembrane region" description="Helical" evidence="6">
    <location>
        <begin position="166"/>
        <end position="189"/>
    </location>
</feature>
<protein>
    <recommendedName>
        <fullName evidence="10">Proline-rich transmembrane protein 1</fullName>
    </recommendedName>
</protein>
<dbReference type="PANTHER" id="PTHR14948">
    <property type="entry name" value="NG5"/>
    <property type="match status" value="1"/>
</dbReference>
<dbReference type="InterPro" id="IPR051423">
    <property type="entry name" value="CD225/Dispanin"/>
</dbReference>
<feature type="chain" id="PRO_5004719071" description="Proline-rich transmembrane protein 1" evidence="7">
    <location>
        <begin position="27"/>
        <end position="197"/>
    </location>
</feature>
<sequence length="197" mass="21594">MEHLHVVPLNELCLVIFNILMHSANCDPLLYIPDDDLALSMDGEGYGYDQPGDGDFKKSKQTLILNHGLDKAQVVVTDRITLHDKPCYKTGYGRLPVTFAPSPVIEKQPVSSTVYFAQPPNYLGLSIITCMCCFWPIGIAATCYSIGSSNAAERMDFATAKSNGQIAKRLCIAAIICGITMYVLCGILIHKYVVMTP</sequence>
<dbReference type="AlphaFoldDB" id="V4AYG4"/>
<dbReference type="OrthoDB" id="10038436at2759"/>
<evidence type="ECO:0000256" key="2">
    <source>
        <dbReference type="ARBA" id="ARBA00006843"/>
    </source>
</evidence>
<evidence type="ECO:0000256" key="4">
    <source>
        <dbReference type="ARBA" id="ARBA00022989"/>
    </source>
</evidence>
<name>V4AYG4_LOTGI</name>
<comment type="subcellular location">
    <subcellularLocation>
        <location evidence="1">Membrane</location>
    </subcellularLocation>
</comment>
<feature type="transmembrane region" description="Helical" evidence="6">
    <location>
        <begin position="122"/>
        <end position="146"/>
    </location>
</feature>
<dbReference type="KEGG" id="lgi:LOTGIDRAFT_158349"/>
<dbReference type="GeneID" id="20237689"/>
<dbReference type="InterPro" id="IPR007593">
    <property type="entry name" value="CD225/Dispanin_fam"/>
</dbReference>
<dbReference type="CTD" id="20237689"/>
<dbReference type="RefSeq" id="XP_009049312.1">
    <property type="nucleotide sequence ID" value="XM_009051064.1"/>
</dbReference>
<keyword evidence="5 6" id="KW-0472">Membrane</keyword>
<feature type="signal peptide" evidence="7">
    <location>
        <begin position="1"/>
        <end position="26"/>
    </location>
</feature>
<dbReference type="EMBL" id="KB200869">
    <property type="protein sequence ID" value="ESP00121.1"/>
    <property type="molecule type" value="Genomic_DNA"/>
</dbReference>
<evidence type="ECO:0000313" key="8">
    <source>
        <dbReference type="EMBL" id="ESP00121.1"/>
    </source>
</evidence>
<evidence type="ECO:0000256" key="5">
    <source>
        <dbReference type="ARBA" id="ARBA00023136"/>
    </source>
</evidence>
<dbReference type="GO" id="GO:0016020">
    <property type="term" value="C:membrane"/>
    <property type="evidence" value="ECO:0007669"/>
    <property type="project" value="UniProtKB-SubCell"/>
</dbReference>
<evidence type="ECO:0000313" key="9">
    <source>
        <dbReference type="Proteomes" id="UP000030746"/>
    </source>
</evidence>
<dbReference type="HOGENOM" id="CLU_1385599_0_0_1"/>
<evidence type="ECO:0000256" key="7">
    <source>
        <dbReference type="SAM" id="SignalP"/>
    </source>
</evidence>
<reference evidence="8 9" key="1">
    <citation type="journal article" date="2013" name="Nature">
        <title>Insights into bilaterian evolution from three spiralian genomes.</title>
        <authorList>
            <person name="Simakov O."/>
            <person name="Marletaz F."/>
            <person name="Cho S.J."/>
            <person name="Edsinger-Gonzales E."/>
            <person name="Havlak P."/>
            <person name="Hellsten U."/>
            <person name="Kuo D.H."/>
            <person name="Larsson T."/>
            <person name="Lv J."/>
            <person name="Arendt D."/>
            <person name="Savage R."/>
            <person name="Osoegawa K."/>
            <person name="de Jong P."/>
            <person name="Grimwood J."/>
            <person name="Chapman J.A."/>
            <person name="Shapiro H."/>
            <person name="Aerts A."/>
            <person name="Otillar R.P."/>
            <person name="Terry A.Y."/>
            <person name="Boore J.L."/>
            <person name="Grigoriev I.V."/>
            <person name="Lindberg D.R."/>
            <person name="Seaver E.C."/>
            <person name="Weisblat D.A."/>
            <person name="Putnam N.H."/>
            <person name="Rokhsar D.S."/>
        </authorList>
    </citation>
    <scope>NUCLEOTIDE SEQUENCE [LARGE SCALE GENOMIC DNA]</scope>
</reference>
<dbReference type="PANTHER" id="PTHR14948:SF25">
    <property type="entry name" value="DUF4190 DOMAIN-CONTAINING PROTEIN"/>
    <property type="match status" value="1"/>
</dbReference>
<evidence type="ECO:0000256" key="1">
    <source>
        <dbReference type="ARBA" id="ARBA00004370"/>
    </source>
</evidence>
<dbReference type="Proteomes" id="UP000030746">
    <property type="component" value="Unassembled WGS sequence"/>
</dbReference>
<dbReference type="Pfam" id="PF04505">
    <property type="entry name" value="CD225"/>
    <property type="match status" value="1"/>
</dbReference>
<evidence type="ECO:0000256" key="6">
    <source>
        <dbReference type="SAM" id="Phobius"/>
    </source>
</evidence>
<gene>
    <name evidence="8" type="ORF">LOTGIDRAFT_158349</name>
</gene>
<keyword evidence="3 6" id="KW-0812">Transmembrane</keyword>
<keyword evidence="7" id="KW-0732">Signal</keyword>
<evidence type="ECO:0008006" key="10">
    <source>
        <dbReference type="Google" id="ProtNLM"/>
    </source>
</evidence>
<accession>V4AYG4</accession>
<keyword evidence="4 6" id="KW-1133">Transmembrane helix</keyword>
<proteinExistence type="inferred from homology"/>
<organism evidence="8 9">
    <name type="scientific">Lottia gigantea</name>
    <name type="common">Giant owl limpet</name>
    <dbReference type="NCBI Taxonomy" id="225164"/>
    <lineage>
        <taxon>Eukaryota</taxon>
        <taxon>Metazoa</taxon>
        <taxon>Spiralia</taxon>
        <taxon>Lophotrochozoa</taxon>
        <taxon>Mollusca</taxon>
        <taxon>Gastropoda</taxon>
        <taxon>Patellogastropoda</taxon>
        <taxon>Lottioidea</taxon>
        <taxon>Lottiidae</taxon>
        <taxon>Lottia</taxon>
    </lineage>
</organism>
<comment type="similarity">
    <text evidence="2">Belongs to the CD225/Dispanin family.</text>
</comment>